<keyword evidence="3" id="KW-1185">Reference proteome</keyword>
<dbReference type="RefSeq" id="WP_095999102.1">
    <property type="nucleotide sequence ID" value="NZ_NSLI01000004.1"/>
</dbReference>
<proteinExistence type="predicted"/>
<feature type="chain" id="PRO_5012358654" description="TraB/GumN family protein" evidence="1">
    <location>
        <begin position="19"/>
        <end position="351"/>
    </location>
</feature>
<keyword evidence="1" id="KW-0732">Signal</keyword>
<evidence type="ECO:0000313" key="3">
    <source>
        <dbReference type="Proteomes" id="UP000218151"/>
    </source>
</evidence>
<organism evidence="2 3">
    <name type="scientific">Sphingomonas lenta</name>
    <dbReference type="NCBI Taxonomy" id="1141887"/>
    <lineage>
        <taxon>Bacteria</taxon>
        <taxon>Pseudomonadati</taxon>
        <taxon>Pseudomonadota</taxon>
        <taxon>Alphaproteobacteria</taxon>
        <taxon>Sphingomonadales</taxon>
        <taxon>Sphingomonadaceae</taxon>
        <taxon>Sphingomonas</taxon>
    </lineage>
</organism>
<name>A0A2A2SDE9_9SPHN</name>
<comment type="caution">
    <text evidence="2">The sequence shown here is derived from an EMBL/GenBank/DDBJ whole genome shotgun (WGS) entry which is preliminary data.</text>
</comment>
<sequence length="351" mass="37605">MRFVSALSALAVAGAVQAQTFDPRLHKRVAGQPTEVMVLGTPHLSGLPETFTPAALEPLLDRLAAWQPTVITIEAISGEQCDALRRYPARYKDSVEAYCWDPSPAARATGLDVPAATAEAERLLAEWPARPSAAQRRRLAAVFLAAGNRASALVQWLRLPPAERRAGDGLDAALATLLERQRARRNEDDLIAAVLAARLGLERVFPADDHSSDAPVADQAVSGRAIEAAWDNPATASRRAEDEALGAGLGSGEGVLRLYRAYNAPGYPQRVFASDFGAALAEPSPQGFGRGYVAAWEVRNLRMAANVREAAATRPGGRVLAIVGASHRGYFEAYLSMMHDMRLVPAATLLR</sequence>
<dbReference type="Proteomes" id="UP000218151">
    <property type="component" value="Unassembled WGS sequence"/>
</dbReference>
<evidence type="ECO:0008006" key="4">
    <source>
        <dbReference type="Google" id="ProtNLM"/>
    </source>
</evidence>
<feature type="signal peptide" evidence="1">
    <location>
        <begin position="1"/>
        <end position="18"/>
    </location>
</feature>
<dbReference type="InterPro" id="IPR043749">
    <property type="entry name" value="DUF5694"/>
</dbReference>
<evidence type="ECO:0000313" key="2">
    <source>
        <dbReference type="EMBL" id="PAX07279.1"/>
    </source>
</evidence>
<dbReference type="Pfam" id="PF18950">
    <property type="entry name" value="DUF5694"/>
    <property type="match status" value="1"/>
</dbReference>
<dbReference type="AlphaFoldDB" id="A0A2A2SDE9"/>
<accession>A0A2A2SDE9</accession>
<protein>
    <recommendedName>
        <fullName evidence="4">TraB/GumN family protein</fullName>
    </recommendedName>
</protein>
<dbReference type="EMBL" id="NSLI01000004">
    <property type="protein sequence ID" value="PAX07279.1"/>
    <property type="molecule type" value="Genomic_DNA"/>
</dbReference>
<reference evidence="3" key="1">
    <citation type="submission" date="2017-09" db="EMBL/GenBank/DDBJ databases">
        <authorList>
            <person name="Feng G."/>
            <person name="Zhu H."/>
        </authorList>
    </citation>
    <scope>NUCLEOTIDE SEQUENCE [LARGE SCALE GENOMIC DNA]</scope>
    <source>
        <strain evidence="3">1PNM-20</strain>
    </source>
</reference>
<evidence type="ECO:0000256" key="1">
    <source>
        <dbReference type="SAM" id="SignalP"/>
    </source>
</evidence>
<gene>
    <name evidence="2" type="ORF">CKY28_14755</name>
</gene>
<dbReference type="OrthoDB" id="69432at2"/>